<accession>A0A084AXW2</accession>
<dbReference type="InterPro" id="IPR036610">
    <property type="entry name" value="PEBP-like_sf"/>
</dbReference>
<dbReference type="GO" id="GO:0030162">
    <property type="term" value="P:regulation of proteolysis"/>
    <property type="evidence" value="ECO:0007669"/>
    <property type="project" value="TreeGrafter"/>
</dbReference>
<proteinExistence type="predicted"/>
<evidence type="ECO:0008006" key="4">
    <source>
        <dbReference type="Google" id="ProtNLM"/>
    </source>
</evidence>
<reference evidence="2 3" key="1">
    <citation type="journal article" date="2014" name="BMC Genomics">
        <title>Comparative genome sequencing reveals chemotype-specific gene clusters in the toxigenic black mold Stachybotrys.</title>
        <authorList>
            <person name="Semeiks J."/>
            <person name="Borek D."/>
            <person name="Otwinowski Z."/>
            <person name="Grishin N.V."/>
        </authorList>
    </citation>
    <scope>NUCLEOTIDE SEQUENCE [LARGE SCALE GENOMIC DNA]</scope>
    <source>
        <strain evidence="3">CBS 109288 / IBT 7711</strain>
    </source>
</reference>
<dbReference type="InterPro" id="IPR035810">
    <property type="entry name" value="PEBP_euk"/>
</dbReference>
<name>A0A084AXW2_STACB</name>
<dbReference type="GO" id="GO:0030414">
    <property type="term" value="F:peptidase inhibitor activity"/>
    <property type="evidence" value="ECO:0007669"/>
    <property type="project" value="TreeGrafter"/>
</dbReference>
<protein>
    <recommendedName>
        <fullName evidence="4">Phosphatidylethanolamine-binding protein</fullName>
    </recommendedName>
</protein>
<organism evidence="2 3">
    <name type="scientific">Stachybotrys chartarum (strain CBS 109288 / IBT 7711)</name>
    <name type="common">Toxic black mold</name>
    <name type="synonym">Stilbospora chartarum</name>
    <dbReference type="NCBI Taxonomy" id="1280523"/>
    <lineage>
        <taxon>Eukaryota</taxon>
        <taxon>Fungi</taxon>
        <taxon>Dikarya</taxon>
        <taxon>Ascomycota</taxon>
        <taxon>Pezizomycotina</taxon>
        <taxon>Sordariomycetes</taxon>
        <taxon>Hypocreomycetidae</taxon>
        <taxon>Hypocreales</taxon>
        <taxon>Stachybotryaceae</taxon>
        <taxon>Stachybotrys</taxon>
    </lineage>
</organism>
<dbReference type="Gene3D" id="3.90.280.10">
    <property type="entry name" value="PEBP-like"/>
    <property type="match status" value="1"/>
</dbReference>
<dbReference type="PANTHER" id="PTHR11362">
    <property type="entry name" value="PHOSPHATIDYLETHANOLAMINE-BINDING PROTEIN"/>
    <property type="match status" value="1"/>
</dbReference>
<feature type="chain" id="PRO_5001771447" description="Phosphatidylethanolamine-binding protein" evidence="1">
    <location>
        <begin position="25"/>
        <end position="247"/>
    </location>
</feature>
<dbReference type="HOGENOM" id="CLU_043994_3_0_1"/>
<evidence type="ECO:0000313" key="3">
    <source>
        <dbReference type="Proteomes" id="UP000028045"/>
    </source>
</evidence>
<dbReference type="AlphaFoldDB" id="A0A084AXW2"/>
<dbReference type="GO" id="GO:0005543">
    <property type="term" value="F:phospholipid binding"/>
    <property type="evidence" value="ECO:0007669"/>
    <property type="project" value="TreeGrafter"/>
</dbReference>
<dbReference type="Pfam" id="PF01161">
    <property type="entry name" value="PBP"/>
    <property type="match status" value="1"/>
</dbReference>
<feature type="signal peptide" evidence="1">
    <location>
        <begin position="1"/>
        <end position="24"/>
    </location>
</feature>
<gene>
    <name evidence="2" type="ORF">S7711_03375</name>
</gene>
<keyword evidence="3" id="KW-1185">Reference proteome</keyword>
<sequence>MMPSLLVLYPILSLVCFLALPVSAWRSAVRTDAFQLPRSLSKDGGHITYDGNSVGSVREALLATGIIPTVLDDFRPKYLLDVDWPAADAYLGNSPDIDRVDKQPKFTLFPQHYTSARAPNHTYVVTMTYPDAFPRGSHESSEMRHFVATGLPLTIPCDSATCPKVRPPKLKVLVPYEAPDPGHGSGPYRYVFVAFAPANESTEPLQLSTPQNTLRWGRDKDKYGVQGWAAANGLVPVAVNFIQLKNQ</sequence>
<keyword evidence="1" id="KW-0732">Signal</keyword>
<dbReference type="InterPro" id="IPR008914">
    <property type="entry name" value="PEBP"/>
</dbReference>
<dbReference type="CDD" id="cd00866">
    <property type="entry name" value="PEBP_euk"/>
    <property type="match status" value="1"/>
</dbReference>
<dbReference type="PANTHER" id="PTHR11362:SF148">
    <property type="entry name" value="CARBOXYPEPTIDASE Y INHIBITOR"/>
    <property type="match status" value="1"/>
</dbReference>
<dbReference type="OrthoDB" id="2506647at2759"/>
<dbReference type="GO" id="GO:0046578">
    <property type="term" value="P:regulation of Ras protein signal transduction"/>
    <property type="evidence" value="ECO:0007669"/>
    <property type="project" value="TreeGrafter"/>
</dbReference>
<evidence type="ECO:0000313" key="2">
    <source>
        <dbReference type="EMBL" id="KEY70141.1"/>
    </source>
</evidence>
<evidence type="ECO:0000256" key="1">
    <source>
        <dbReference type="SAM" id="SignalP"/>
    </source>
</evidence>
<dbReference type="EMBL" id="KL648458">
    <property type="protein sequence ID" value="KEY70141.1"/>
    <property type="molecule type" value="Genomic_DNA"/>
</dbReference>
<dbReference type="Proteomes" id="UP000028045">
    <property type="component" value="Unassembled WGS sequence"/>
</dbReference>
<dbReference type="SUPFAM" id="SSF49777">
    <property type="entry name" value="PEBP-like"/>
    <property type="match status" value="1"/>
</dbReference>